<dbReference type="AlphaFoldDB" id="A0AA96CX87"/>
<reference evidence="1" key="1">
    <citation type="submission" date="2023-09" db="EMBL/GenBank/DDBJ databases">
        <title>Arcobacter tbilisiensis sp. nov. isolated from chicken meat in Tbilisi, Georgia.</title>
        <authorList>
            <person name="Matthias R."/>
            <person name="Zautner A.E."/>
        </authorList>
    </citation>
    <scope>NUCLEOTIDE SEQUENCE</scope>
    <source>
        <strain evidence="1">LEO 107</strain>
    </source>
</reference>
<evidence type="ECO:0000313" key="1">
    <source>
        <dbReference type="EMBL" id="WNL16274.1"/>
    </source>
</evidence>
<accession>A0AA96CX87</accession>
<dbReference type="EMBL" id="CP134846">
    <property type="protein sequence ID" value="WNL16274.1"/>
    <property type="molecule type" value="Genomic_DNA"/>
</dbReference>
<proteinExistence type="predicted"/>
<sequence>MKFGKYVFENFKEFQQVRNLAVKNGAETMQEFTEFLSANYSHKLVK</sequence>
<protein>
    <submittedName>
        <fullName evidence="1">Uncharacterized protein</fullName>
    </submittedName>
</protein>
<organism evidence="1">
    <name type="scientific">Arcobacter sp. AZ-2023</name>
    <dbReference type="NCBI Taxonomy" id="3074453"/>
    <lineage>
        <taxon>Bacteria</taxon>
        <taxon>Pseudomonadati</taxon>
        <taxon>Campylobacterota</taxon>
        <taxon>Epsilonproteobacteria</taxon>
        <taxon>Campylobacterales</taxon>
        <taxon>Arcobacteraceae</taxon>
        <taxon>Arcobacter</taxon>
    </lineage>
</organism>
<gene>
    <name evidence="1" type="ORF">RJG54_08625</name>
</gene>
<name>A0AA96CX87_9BACT</name>